<reference evidence="1 4" key="1">
    <citation type="journal article" date="2015" name="PLoS ONE">
        <title>Genomic analysis reveals the molecular basis for capsule loss in the group B streptococcus population.</title>
        <authorList>
            <consortium name="DEVANI Consortium"/>
            <person name="Rosini R."/>
            <person name="Campisi E."/>
            <person name="De Chiara M."/>
            <person name="Tettelin H."/>
            <person name="Rinaudo D."/>
            <person name="Toniolo C."/>
            <person name="Metruccio M."/>
            <person name="Guidotti S."/>
            <person name="Sorensen U.B."/>
            <person name="Kilian M."/>
            <person name="Ramirez M."/>
            <person name="Janulczyk R."/>
            <person name="Donati C."/>
            <person name="Grandi G."/>
            <person name="Margarit I."/>
        </authorList>
    </citation>
    <scope>NUCLEOTIDE SEQUENCE [LARGE SCALE GENOMIC DNA]</scope>
    <source>
        <strain evidence="1 4">DK-B-USS-215</strain>
    </source>
</reference>
<evidence type="ECO:0000313" key="1">
    <source>
        <dbReference type="EMBL" id="KLL35006.1"/>
    </source>
</evidence>
<dbReference type="GeneID" id="66885160"/>
<protein>
    <submittedName>
        <fullName evidence="1 2">Haloacid dehalogenase</fullName>
        <ecNumber evidence="2">3.1.3.-</ecNumber>
    </submittedName>
</protein>
<name>A0A0H1VHS3_STRAG</name>
<dbReference type="SFLD" id="SFLDG01129">
    <property type="entry name" value="C1.5:_HAD__Beta-PGM__Phosphata"/>
    <property type="match status" value="1"/>
</dbReference>
<dbReference type="EC" id="3.1.3.-" evidence="2"/>
<dbReference type="SFLD" id="SFLDG01135">
    <property type="entry name" value="C1.5.6:_HAD__Beta-PGM__Phospha"/>
    <property type="match status" value="1"/>
</dbReference>
<keyword evidence="2" id="KW-0378">Hydrolase</keyword>
<evidence type="ECO:0000313" key="2">
    <source>
        <dbReference type="EMBL" id="SUN13514.1"/>
    </source>
</evidence>
<sequence length="214" mass="24472">MEKVIIFDMDGVIVDSEYTFLDNKTEMLREEGIDTDVSYQYQYMGTTFEFMWQAMKEEFGLPKTVKEYIAEMNRRRQAIVTRDGVRPIKGAQQLIHWLHQHGYRLAVASSSPMVDIKRNLKELGVTECFEYMVTGEDVSSSKPAPDVFLRAAELLDVDPKVCIVIEDTRNGSLAAKAAGMYCFGFANPDYPPQDLSMADKVISDYQDIYIYLPE</sequence>
<gene>
    <name evidence="2" type="primary">yniC</name>
    <name evidence="3" type="ORF">NCTC8184_02318</name>
    <name evidence="2" type="ORF">NCTC8185_00715</name>
    <name evidence="1" type="ORF">WA04_11845</name>
</gene>
<organism evidence="2 5">
    <name type="scientific">Streptococcus agalactiae</name>
    <dbReference type="NCBI Taxonomy" id="1311"/>
    <lineage>
        <taxon>Bacteria</taxon>
        <taxon>Bacillati</taxon>
        <taxon>Bacillota</taxon>
        <taxon>Bacilli</taxon>
        <taxon>Lactobacillales</taxon>
        <taxon>Streptococcaceae</taxon>
        <taxon>Streptococcus</taxon>
    </lineage>
</organism>
<dbReference type="InterPro" id="IPR023198">
    <property type="entry name" value="PGP-like_dom2"/>
</dbReference>
<dbReference type="InterPro" id="IPR041492">
    <property type="entry name" value="HAD_2"/>
</dbReference>
<dbReference type="PRINTS" id="PR00413">
    <property type="entry name" value="HADHALOGNASE"/>
</dbReference>
<dbReference type="Proteomes" id="UP000035346">
    <property type="component" value="Unassembled WGS sequence"/>
</dbReference>
<dbReference type="NCBIfam" id="TIGR01509">
    <property type="entry name" value="HAD-SF-IA-v3"/>
    <property type="match status" value="1"/>
</dbReference>
<dbReference type="PANTHER" id="PTHR18901">
    <property type="entry name" value="2-DEOXYGLUCOSE-6-PHOSPHATE PHOSPHATASE 2"/>
    <property type="match status" value="1"/>
</dbReference>
<dbReference type="RefSeq" id="WP_000416617.1">
    <property type="nucleotide sequence ID" value="NZ_CAACXY010000016.1"/>
</dbReference>
<dbReference type="EMBL" id="LR134265">
    <property type="protein sequence ID" value="VED66215.1"/>
    <property type="molecule type" value="Genomic_DNA"/>
</dbReference>
<dbReference type="EMBL" id="LBKL01000103">
    <property type="protein sequence ID" value="KLL35006.1"/>
    <property type="molecule type" value="Genomic_DNA"/>
</dbReference>
<dbReference type="Gene3D" id="1.10.150.240">
    <property type="entry name" value="Putative phosphatase, domain 2"/>
    <property type="match status" value="1"/>
</dbReference>
<proteinExistence type="predicted"/>
<dbReference type="Proteomes" id="UP000254076">
    <property type="component" value="Unassembled WGS sequence"/>
</dbReference>
<dbReference type="PANTHER" id="PTHR18901:SF38">
    <property type="entry name" value="PSEUDOURIDINE-5'-PHOSPHATASE"/>
    <property type="match status" value="1"/>
</dbReference>
<reference evidence="3 6" key="3">
    <citation type="submission" date="2018-12" db="EMBL/GenBank/DDBJ databases">
        <authorList>
            <consortium name="Pathogen Informatics"/>
        </authorList>
    </citation>
    <scope>NUCLEOTIDE SEQUENCE [LARGE SCALE GENOMIC DNA]</scope>
    <source>
        <strain evidence="3 6">NCTC8184</strain>
    </source>
</reference>
<reference evidence="2 5" key="2">
    <citation type="submission" date="2018-06" db="EMBL/GenBank/DDBJ databases">
        <authorList>
            <consortium name="Pathogen Informatics"/>
            <person name="Doyle S."/>
        </authorList>
    </citation>
    <scope>NUCLEOTIDE SEQUENCE [LARGE SCALE GENOMIC DNA]</scope>
    <source>
        <strain evidence="2 5">NCTC8185</strain>
    </source>
</reference>
<evidence type="ECO:0000313" key="3">
    <source>
        <dbReference type="EMBL" id="VED66215.1"/>
    </source>
</evidence>
<dbReference type="InterPro" id="IPR006439">
    <property type="entry name" value="HAD-SF_hydro_IA"/>
</dbReference>
<evidence type="ECO:0000313" key="5">
    <source>
        <dbReference type="Proteomes" id="UP000254076"/>
    </source>
</evidence>
<dbReference type="GO" id="GO:0016787">
    <property type="term" value="F:hydrolase activity"/>
    <property type="evidence" value="ECO:0007669"/>
    <property type="project" value="UniProtKB-KW"/>
</dbReference>
<dbReference type="Proteomes" id="UP000268870">
    <property type="component" value="Chromosome"/>
</dbReference>
<evidence type="ECO:0000313" key="4">
    <source>
        <dbReference type="Proteomes" id="UP000035346"/>
    </source>
</evidence>
<dbReference type="SFLD" id="SFLDS00003">
    <property type="entry name" value="Haloacid_Dehalogenase"/>
    <property type="match status" value="1"/>
</dbReference>
<dbReference type="Pfam" id="PF13419">
    <property type="entry name" value="HAD_2"/>
    <property type="match status" value="1"/>
</dbReference>
<dbReference type="CDD" id="cd16423">
    <property type="entry name" value="HAD_BPGM-like"/>
    <property type="match status" value="1"/>
</dbReference>
<dbReference type="InterPro" id="IPR036412">
    <property type="entry name" value="HAD-like_sf"/>
</dbReference>
<dbReference type="AlphaFoldDB" id="A0A0H1VHS3"/>
<evidence type="ECO:0000313" key="6">
    <source>
        <dbReference type="Proteomes" id="UP000268870"/>
    </source>
</evidence>
<dbReference type="EMBL" id="UHEQ01000004">
    <property type="protein sequence ID" value="SUN13514.1"/>
    <property type="molecule type" value="Genomic_DNA"/>
</dbReference>
<dbReference type="InterPro" id="IPR023214">
    <property type="entry name" value="HAD_sf"/>
</dbReference>
<accession>A0A0H1VHS3</accession>
<dbReference type="Gene3D" id="3.40.50.1000">
    <property type="entry name" value="HAD superfamily/HAD-like"/>
    <property type="match status" value="1"/>
</dbReference>
<dbReference type="SUPFAM" id="SSF56784">
    <property type="entry name" value="HAD-like"/>
    <property type="match status" value="1"/>
</dbReference>